<dbReference type="Proteomes" id="UP000282060">
    <property type="component" value="Unassembled WGS sequence"/>
</dbReference>
<evidence type="ECO:0000256" key="1">
    <source>
        <dbReference type="SAM" id="SignalP"/>
    </source>
</evidence>
<sequence>MFNSLRWFTVFLFISNSCHAVTVSSMIEIADENGQAKYTVTNTGDSRVYLTAEISEIQVQNGEINTIKYTRDNLDIWKASVRPARTIIDPKFEKDIKVTFDCSDVESGCEKGVERVFSIAMVPTPYFEDEQPLHSVQVAIGFAPLLIILGTEEPINVDLNRTKETLNVYNHSAGYVNVSIDACAELIESTKNVSECKRNVRVLAGRNLPFVLPETFQKEDLKVTVKSFKGAFEQVYRLNY</sequence>
<reference evidence="2 3" key="1">
    <citation type="submission" date="2018-12" db="EMBL/GenBank/DDBJ databases">
        <authorList>
            <person name="Yu L."/>
        </authorList>
    </citation>
    <scope>NUCLEOTIDE SEQUENCE [LARGE SCALE GENOMIC DNA]</scope>
    <source>
        <strain evidence="2 3">HAW-EB5</strain>
    </source>
</reference>
<keyword evidence="3" id="KW-1185">Reference proteome</keyword>
<feature type="chain" id="PRO_5019459239" description="Molecular chaperone" evidence="1">
    <location>
        <begin position="21"/>
        <end position="240"/>
    </location>
</feature>
<accession>A0A431VWS4</accession>
<gene>
    <name evidence="2" type="ORF">EKG39_20115</name>
</gene>
<dbReference type="Gene3D" id="2.60.40.10">
    <property type="entry name" value="Immunoglobulins"/>
    <property type="match status" value="1"/>
</dbReference>
<dbReference type="AlphaFoldDB" id="A0A431VWS4"/>
<evidence type="ECO:0000313" key="2">
    <source>
        <dbReference type="EMBL" id="RTR27708.1"/>
    </source>
</evidence>
<organism evidence="2 3">
    <name type="scientific">Shewanella atlantica</name>
    <dbReference type="NCBI Taxonomy" id="271099"/>
    <lineage>
        <taxon>Bacteria</taxon>
        <taxon>Pseudomonadati</taxon>
        <taxon>Pseudomonadota</taxon>
        <taxon>Gammaproteobacteria</taxon>
        <taxon>Alteromonadales</taxon>
        <taxon>Shewanellaceae</taxon>
        <taxon>Shewanella</taxon>
    </lineage>
</organism>
<comment type="caution">
    <text evidence="2">The sequence shown here is derived from an EMBL/GenBank/DDBJ whole genome shotgun (WGS) entry which is preliminary data.</text>
</comment>
<feature type="signal peptide" evidence="1">
    <location>
        <begin position="1"/>
        <end position="20"/>
    </location>
</feature>
<evidence type="ECO:0008006" key="4">
    <source>
        <dbReference type="Google" id="ProtNLM"/>
    </source>
</evidence>
<keyword evidence="1" id="KW-0732">Signal</keyword>
<dbReference type="InterPro" id="IPR013783">
    <property type="entry name" value="Ig-like_fold"/>
</dbReference>
<evidence type="ECO:0000313" key="3">
    <source>
        <dbReference type="Proteomes" id="UP000282060"/>
    </source>
</evidence>
<protein>
    <recommendedName>
        <fullName evidence="4">Molecular chaperone</fullName>
    </recommendedName>
</protein>
<dbReference type="OrthoDB" id="5906622at2"/>
<dbReference type="RefSeq" id="WP_126507793.1">
    <property type="nucleotide sequence ID" value="NZ_RXNV01000015.1"/>
</dbReference>
<proteinExistence type="predicted"/>
<dbReference type="EMBL" id="RXNV01000015">
    <property type="protein sequence ID" value="RTR27708.1"/>
    <property type="molecule type" value="Genomic_DNA"/>
</dbReference>
<name>A0A431VWS4_9GAMM</name>